<dbReference type="RefSeq" id="WP_005009414.1">
    <property type="nucleotide sequence ID" value="NZ_HG422173.1"/>
</dbReference>
<dbReference type="Proteomes" id="UP000011704">
    <property type="component" value="Unassembled WGS sequence"/>
</dbReference>
<dbReference type="PROSITE" id="PS51257">
    <property type="entry name" value="PROKAR_LIPOPROTEIN"/>
    <property type="match status" value="1"/>
</dbReference>
<proteinExistence type="predicted"/>
<dbReference type="STRING" id="1266370.NITGR_580002"/>
<dbReference type="InParanoid" id="M1Z037"/>
<keyword evidence="2" id="KW-1185">Reference proteome</keyword>
<dbReference type="AlphaFoldDB" id="M1Z037"/>
<organism evidence="1 2">
    <name type="scientific">Nitrospina gracilis (strain 3/211)</name>
    <dbReference type="NCBI Taxonomy" id="1266370"/>
    <lineage>
        <taxon>Bacteria</taxon>
        <taxon>Pseudomonadati</taxon>
        <taxon>Nitrospinota/Tectimicrobiota group</taxon>
        <taxon>Nitrospinota</taxon>
        <taxon>Nitrospinia</taxon>
        <taxon>Nitrospinales</taxon>
        <taxon>Nitrospinaceae</taxon>
        <taxon>Nitrospina</taxon>
    </lineage>
</organism>
<protein>
    <recommendedName>
        <fullName evidence="3">Lipoprotein</fullName>
    </recommendedName>
</protein>
<accession>M1Z037</accession>
<sequence length="223" mass="24992">MKAKARQLIWLSVIPFVLLLSSCTSLYKSTETISKSAYESGSDSMGVVLLSVNWGRRWGCGSFENAQLHSFGFDLLPPQTSDDATPPGLVLNNPSPLTSRPVFNNYSFLLPPGEYGLTYLKIKVAKSVSEVGAFTAKRSDNIENGQSRIGSFQVKAGETVYIGNFGVDCAHQPIIWRYFTKGKEDFQKHLDEFSNEYPYLNLDRVSYRLFQTEQFGLNYSLNP</sequence>
<reference evidence="1 2" key="1">
    <citation type="journal article" date="2013" name="Front. Microbiol.">
        <title>The genome of Nitrospina gracilis illuminates the metabolism and evolution of the major marine nitrite oxidizer.</title>
        <authorList>
            <person name="Luecker S."/>
            <person name="Nowka B."/>
            <person name="Rattei T."/>
            <person name="Spieck E."/>
            <person name="and Daims H."/>
        </authorList>
    </citation>
    <scope>NUCLEOTIDE SEQUENCE [LARGE SCALE GENOMIC DNA]</scope>
    <source>
        <strain evidence="1 2">3/211</strain>
    </source>
</reference>
<evidence type="ECO:0000313" key="2">
    <source>
        <dbReference type="Proteomes" id="UP000011704"/>
    </source>
</evidence>
<gene>
    <name evidence="1" type="ORF">NITGR_580002</name>
</gene>
<dbReference type="HOGENOM" id="CLU_1271036_0_0_0"/>
<evidence type="ECO:0008006" key="3">
    <source>
        <dbReference type="Google" id="ProtNLM"/>
    </source>
</evidence>
<evidence type="ECO:0000313" key="1">
    <source>
        <dbReference type="EMBL" id="CCQ91094.1"/>
    </source>
</evidence>
<comment type="caution">
    <text evidence="1">The sequence shown here is derived from an EMBL/GenBank/DDBJ whole genome shotgun (WGS) entry which is preliminary data.</text>
</comment>
<name>M1Z037_NITG3</name>
<dbReference type="EMBL" id="CAQJ01000064">
    <property type="protein sequence ID" value="CCQ91094.1"/>
    <property type="molecule type" value="Genomic_DNA"/>
</dbReference>
<dbReference type="OrthoDB" id="9150564at2"/>